<feature type="repeat" description="ANK" evidence="3">
    <location>
        <begin position="121"/>
        <end position="153"/>
    </location>
</feature>
<dbReference type="Pfam" id="PF12796">
    <property type="entry name" value="Ank_2"/>
    <property type="match status" value="2"/>
</dbReference>
<dbReference type="OrthoDB" id="9812708at2"/>
<keyword evidence="4" id="KW-0732">Signal</keyword>
<evidence type="ECO:0000256" key="2">
    <source>
        <dbReference type="ARBA" id="ARBA00023043"/>
    </source>
</evidence>
<reference evidence="6" key="1">
    <citation type="submission" date="2016-10" db="EMBL/GenBank/DDBJ databases">
        <authorList>
            <person name="Varghese N."/>
            <person name="Submissions S."/>
        </authorList>
    </citation>
    <scope>NUCLEOTIDE SEQUENCE [LARGE SCALE GENOMIC DNA]</scope>
    <source>
        <strain evidence="6">LMG 26383,CCUG 61248,R- 45681</strain>
    </source>
</reference>
<evidence type="ECO:0000256" key="3">
    <source>
        <dbReference type="PROSITE-ProRule" id="PRU00023"/>
    </source>
</evidence>
<evidence type="ECO:0000313" key="5">
    <source>
        <dbReference type="EMBL" id="SEL60699.1"/>
    </source>
</evidence>
<dbReference type="SUPFAM" id="SSF48403">
    <property type="entry name" value="Ankyrin repeat"/>
    <property type="match status" value="1"/>
</dbReference>
<dbReference type="AlphaFoldDB" id="A0A1H7RKV8"/>
<dbReference type="PANTHER" id="PTHR24198">
    <property type="entry name" value="ANKYRIN REPEAT AND PROTEIN KINASE DOMAIN-CONTAINING PROTEIN"/>
    <property type="match status" value="1"/>
</dbReference>
<dbReference type="PROSITE" id="PS50088">
    <property type="entry name" value="ANK_REPEAT"/>
    <property type="match status" value="2"/>
</dbReference>
<dbReference type="RefSeq" id="WP_091835648.1">
    <property type="nucleotide sequence ID" value="NZ_FOAN01000004.1"/>
</dbReference>
<feature type="chain" id="PRO_5011479996" evidence="4">
    <location>
        <begin position="24"/>
        <end position="218"/>
    </location>
</feature>
<dbReference type="EMBL" id="FOAN01000004">
    <property type="protein sequence ID" value="SEL60699.1"/>
    <property type="molecule type" value="Genomic_DNA"/>
</dbReference>
<gene>
    <name evidence="5" type="ORF">SAMN04515666_104434</name>
</gene>
<dbReference type="PANTHER" id="PTHR24198:SF165">
    <property type="entry name" value="ANKYRIN REPEAT-CONTAINING PROTEIN-RELATED"/>
    <property type="match status" value="1"/>
</dbReference>
<dbReference type="InterPro" id="IPR036770">
    <property type="entry name" value="Ankyrin_rpt-contain_sf"/>
</dbReference>
<dbReference type="Gene3D" id="1.25.40.20">
    <property type="entry name" value="Ankyrin repeat-containing domain"/>
    <property type="match status" value="1"/>
</dbReference>
<keyword evidence="2 3" id="KW-0040">ANK repeat</keyword>
<organism evidence="5 6">
    <name type="scientific">Bosea lupini</name>
    <dbReference type="NCBI Taxonomy" id="1036779"/>
    <lineage>
        <taxon>Bacteria</taxon>
        <taxon>Pseudomonadati</taxon>
        <taxon>Pseudomonadota</taxon>
        <taxon>Alphaproteobacteria</taxon>
        <taxon>Hyphomicrobiales</taxon>
        <taxon>Boseaceae</taxon>
        <taxon>Bosea</taxon>
    </lineage>
</organism>
<keyword evidence="1" id="KW-0677">Repeat</keyword>
<keyword evidence="6" id="KW-1185">Reference proteome</keyword>
<evidence type="ECO:0000313" key="6">
    <source>
        <dbReference type="Proteomes" id="UP000199664"/>
    </source>
</evidence>
<name>A0A1H7RKV8_9HYPH</name>
<evidence type="ECO:0000256" key="1">
    <source>
        <dbReference type="ARBA" id="ARBA00022737"/>
    </source>
</evidence>
<sequence length="218" mass="22470">MRRPLPAAALLAGVLLMAGASGAQTGLLEAAARGDLAAVNRLIAAKADIEQRDGQRQTALLLAVAGNHVAVAKALLAAGANPNAQASNQDTPWLLAGASGRTEIIAAMLPLKPDLTIRNRYGGNALIPACERAHVETAKLLLTSGIDVNHVNNLGWTCLLEIVILGDGGPRHQEVARLVLAAGADPNLADKDDVSPLQHARKRGQSEIAQLIAAAGGR</sequence>
<dbReference type="PROSITE" id="PS50297">
    <property type="entry name" value="ANK_REP_REGION"/>
    <property type="match status" value="1"/>
</dbReference>
<dbReference type="SMART" id="SM00248">
    <property type="entry name" value="ANK"/>
    <property type="match status" value="5"/>
</dbReference>
<dbReference type="InterPro" id="IPR002110">
    <property type="entry name" value="Ankyrin_rpt"/>
</dbReference>
<feature type="signal peptide" evidence="4">
    <location>
        <begin position="1"/>
        <end position="23"/>
    </location>
</feature>
<dbReference type="STRING" id="1036779.SAMN04515666_104434"/>
<evidence type="ECO:0000256" key="4">
    <source>
        <dbReference type="SAM" id="SignalP"/>
    </source>
</evidence>
<protein>
    <submittedName>
        <fullName evidence="5">Uncharacterized protein</fullName>
    </submittedName>
</protein>
<feature type="repeat" description="ANK" evidence="3">
    <location>
        <begin position="55"/>
        <end position="87"/>
    </location>
</feature>
<proteinExistence type="predicted"/>
<accession>A0A1H7RKV8</accession>
<dbReference type="Proteomes" id="UP000199664">
    <property type="component" value="Unassembled WGS sequence"/>
</dbReference>